<organism evidence="4 5">
    <name type="scientific">Thraustotheca clavata</name>
    <dbReference type="NCBI Taxonomy" id="74557"/>
    <lineage>
        <taxon>Eukaryota</taxon>
        <taxon>Sar</taxon>
        <taxon>Stramenopiles</taxon>
        <taxon>Oomycota</taxon>
        <taxon>Saprolegniomycetes</taxon>
        <taxon>Saprolegniales</taxon>
        <taxon>Achlyaceae</taxon>
        <taxon>Thraustotheca</taxon>
    </lineage>
</organism>
<keyword evidence="5" id="KW-1185">Reference proteome</keyword>
<dbReference type="OrthoDB" id="63989at2759"/>
<proteinExistence type="predicted"/>
<dbReference type="SUPFAM" id="SSF48403">
    <property type="entry name" value="Ankyrin repeat"/>
    <property type="match status" value="2"/>
</dbReference>
<sequence length="650" mass="72585">MPQCRRRKRAKAAELAKKMTLNEEKSEKVVRNEREKFLDACAAGNTEALKMWNENQSVCDCDGNNGVLFAAMHGQLMLLKGFASLGADLNSVNANGDNALHLAAFQGHQEVVEWLEEHGVGIYVDNEEENGDLDGWGQVAVRGMYFDLVRNGDIDGLQQLVANVGEHIFLWNVVDEYQVNAIGIACENNQLEMLKYLTHVGGLSLATNVNNQRDTALHIVAMYGFLDLVREIAPKIDLTLKNAQKWTALDIACFYSQASVVWYLTNEFKSVFELSISQAFLIIEGEQPSAPSLLAQVIEKDSSLLTQRHGTAQETLFHVSASLKQLSICKCLLSMGADALLTDGSGWSTLQVVLNSKWYDGIPLFFTSRLWCENSTLLQFAMEYATLDMLLALYKLTASSHIFYQEAKKANRYDVVCAIDKLHESQAEAIISQLSIVSAPKVKPINIIREPKKPTPSTTTIPVETPTIVPTQVCDNQKQSGLLRIQYLLTSDFSAGEHDDWGEVLIQSFSKREAMAARRFQQQLIRWEWSQPTSTQSFVRYLGSIDCNDMPHLLFELPGIPWSLAFQKPNTFACANHSTRDLMKSAIEALDKLHCQSHPHGLISTSCLFIDATYSHTKLYVPLNDSSSINPIQTAPEVHEGRDIDLFALD</sequence>
<dbReference type="PANTHER" id="PTHR24198:SF165">
    <property type="entry name" value="ANKYRIN REPEAT-CONTAINING PROTEIN-RELATED"/>
    <property type="match status" value="1"/>
</dbReference>
<dbReference type="Pfam" id="PF12796">
    <property type="entry name" value="Ank_2"/>
    <property type="match status" value="2"/>
</dbReference>
<dbReference type="AlphaFoldDB" id="A0A1V9Z1B9"/>
<dbReference type="InterPro" id="IPR036770">
    <property type="entry name" value="Ankyrin_rpt-contain_sf"/>
</dbReference>
<dbReference type="PROSITE" id="PS50297">
    <property type="entry name" value="ANK_REP_REGION"/>
    <property type="match status" value="1"/>
</dbReference>
<dbReference type="PROSITE" id="PS50088">
    <property type="entry name" value="ANK_REPEAT"/>
    <property type="match status" value="1"/>
</dbReference>
<dbReference type="Proteomes" id="UP000243217">
    <property type="component" value="Unassembled WGS sequence"/>
</dbReference>
<feature type="repeat" description="ANK" evidence="3">
    <location>
        <begin position="95"/>
        <end position="127"/>
    </location>
</feature>
<evidence type="ECO:0000256" key="1">
    <source>
        <dbReference type="ARBA" id="ARBA00022737"/>
    </source>
</evidence>
<evidence type="ECO:0000256" key="2">
    <source>
        <dbReference type="ARBA" id="ARBA00023043"/>
    </source>
</evidence>
<dbReference type="Gene3D" id="1.25.40.20">
    <property type="entry name" value="Ankyrin repeat-containing domain"/>
    <property type="match status" value="3"/>
</dbReference>
<name>A0A1V9Z1B9_9STRA</name>
<accession>A0A1V9Z1B9</accession>
<reference evidence="4 5" key="1">
    <citation type="journal article" date="2014" name="Genome Biol. Evol.">
        <title>The secreted proteins of Achlya hypogyna and Thraustotheca clavata identify the ancestral oomycete secretome and reveal gene acquisitions by horizontal gene transfer.</title>
        <authorList>
            <person name="Misner I."/>
            <person name="Blouin N."/>
            <person name="Leonard G."/>
            <person name="Richards T.A."/>
            <person name="Lane C.E."/>
        </authorList>
    </citation>
    <scope>NUCLEOTIDE SEQUENCE [LARGE SCALE GENOMIC DNA]</scope>
    <source>
        <strain evidence="4 5">ATCC 34112</strain>
    </source>
</reference>
<comment type="caution">
    <text evidence="4">The sequence shown here is derived from an EMBL/GenBank/DDBJ whole genome shotgun (WGS) entry which is preliminary data.</text>
</comment>
<gene>
    <name evidence="4" type="ORF">THRCLA_08863</name>
</gene>
<dbReference type="PANTHER" id="PTHR24198">
    <property type="entry name" value="ANKYRIN REPEAT AND PROTEIN KINASE DOMAIN-CONTAINING PROTEIN"/>
    <property type="match status" value="1"/>
</dbReference>
<dbReference type="EMBL" id="JNBS01002386">
    <property type="protein sequence ID" value="OQR91806.1"/>
    <property type="molecule type" value="Genomic_DNA"/>
</dbReference>
<evidence type="ECO:0000256" key="3">
    <source>
        <dbReference type="PROSITE-ProRule" id="PRU00023"/>
    </source>
</evidence>
<protein>
    <submittedName>
        <fullName evidence="4">Uncharacterized protein</fullName>
    </submittedName>
</protein>
<keyword evidence="1" id="KW-0677">Repeat</keyword>
<evidence type="ECO:0000313" key="5">
    <source>
        <dbReference type="Proteomes" id="UP000243217"/>
    </source>
</evidence>
<keyword evidence="2 3" id="KW-0040">ANK repeat</keyword>
<dbReference type="SMART" id="SM00248">
    <property type="entry name" value="ANK"/>
    <property type="match status" value="7"/>
</dbReference>
<dbReference type="InterPro" id="IPR002110">
    <property type="entry name" value="Ankyrin_rpt"/>
</dbReference>
<feature type="non-terminal residue" evidence="4">
    <location>
        <position position="650"/>
    </location>
</feature>
<evidence type="ECO:0000313" key="4">
    <source>
        <dbReference type="EMBL" id="OQR91806.1"/>
    </source>
</evidence>